<evidence type="ECO:0000313" key="9">
    <source>
        <dbReference type="Proteomes" id="UP000060016"/>
    </source>
</evidence>
<protein>
    <recommendedName>
        <fullName evidence="3 5">Regulatory protein RecX</fullName>
    </recommendedName>
</protein>
<dbReference type="HAMAP" id="MF_01114">
    <property type="entry name" value="RecX"/>
    <property type="match status" value="1"/>
</dbReference>
<dbReference type="PANTHER" id="PTHR33602">
    <property type="entry name" value="REGULATORY PROTEIN RECX FAMILY PROTEIN"/>
    <property type="match status" value="1"/>
</dbReference>
<dbReference type="PANTHER" id="PTHR33602:SF1">
    <property type="entry name" value="REGULATORY PROTEIN RECX FAMILY PROTEIN"/>
    <property type="match status" value="1"/>
</dbReference>
<organism evidence="8 9">
    <name type="scientific">Corynebacterium riegelii</name>
    <dbReference type="NCBI Taxonomy" id="156976"/>
    <lineage>
        <taxon>Bacteria</taxon>
        <taxon>Bacillati</taxon>
        <taxon>Actinomycetota</taxon>
        <taxon>Actinomycetes</taxon>
        <taxon>Mycobacteriales</taxon>
        <taxon>Corynebacteriaceae</taxon>
        <taxon>Corynebacterium</taxon>
    </lineage>
</organism>
<evidence type="ECO:0000313" key="8">
    <source>
        <dbReference type="EMBL" id="AKV58205.1"/>
    </source>
</evidence>
<proteinExistence type="inferred from homology"/>
<dbReference type="Pfam" id="PF21982">
    <property type="entry name" value="RecX_HTH1"/>
    <property type="match status" value="1"/>
</dbReference>
<dbReference type="InterPro" id="IPR003783">
    <property type="entry name" value="Regulatory_RecX"/>
</dbReference>
<evidence type="ECO:0000259" key="7">
    <source>
        <dbReference type="Pfam" id="PF21982"/>
    </source>
</evidence>
<feature type="domain" description="RecX first three-helical" evidence="7">
    <location>
        <begin position="45"/>
        <end position="82"/>
    </location>
</feature>
<evidence type="ECO:0000256" key="5">
    <source>
        <dbReference type="HAMAP-Rule" id="MF_01114"/>
    </source>
</evidence>
<evidence type="ECO:0000256" key="2">
    <source>
        <dbReference type="ARBA" id="ARBA00009695"/>
    </source>
</evidence>
<feature type="domain" description="RecX second three-helical" evidence="6">
    <location>
        <begin position="89"/>
        <end position="130"/>
    </location>
</feature>
<dbReference type="EMBL" id="CP012342">
    <property type="protein sequence ID" value="AKV58205.1"/>
    <property type="molecule type" value="Genomic_DNA"/>
</dbReference>
<comment type="function">
    <text evidence="5">Modulates RecA activity.</text>
</comment>
<comment type="subcellular location">
    <subcellularLocation>
        <location evidence="1 5">Cytoplasm</location>
    </subcellularLocation>
</comment>
<dbReference type="PATRIC" id="fig|156976.3.peg.471"/>
<reference evidence="8 9" key="1">
    <citation type="submission" date="2015-08" db="EMBL/GenBank/DDBJ databases">
        <authorList>
            <person name="Babu N.S."/>
            <person name="Beckwith C.J."/>
            <person name="Beseler K.G."/>
            <person name="Brison A."/>
            <person name="Carone J.V."/>
            <person name="Caskin T.P."/>
            <person name="Diamond M."/>
            <person name="Durham M.E."/>
            <person name="Foxe J.M."/>
            <person name="Go M."/>
            <person name="Henderson B.A."/>
            <person name="Jones I.B."/>
            <person name="McGettigan J.A."/>
            <person name="Micheletti S.J."/>
            <person name="Nasrallah M.E."/>
            <person name="Ortiz D."/>
            <person name="Piller C.R."/>
            <person name="Privatt S.R."/>
            <person name="Schneider S.L."/>
            <person name="Sharp S."/>
            <person name="Smith T.C."/>
            <person name="Stanton J.D."/>
            <person name="Ullery H.E."/>
            <person name="Wilson R.J."/>
            <person name="Serrano M.G."/>
            <person name="Buck G."/>
            <person name="Lee V."/>
            <person name="Wang Y."/>
            <person name="Carvalho R."/>
            <person name="Voegtly L."/>
            <person name="Shi R."/>
            <person name="Duckworth R."/>
            <person name="Johnson A."/>
            <person name="Loviza R."/>
            <person name="Walstead R."/>
            <person name="Shah Z."/>
            <person name="Kiflezghi M."/>
            <person name="Wade K."/>
            <person name="Ball S.L."/>
            <person name="Bradley K.W."/>
            <person name="Asai D.J."/>
            <person name="Bowman C.A."/>
            <person name="Russell D.A."/>
            <person name="Pope W.H."/>
            <person name="Jacobs-Sera D."/>
            <person name="Hendrix R.W."/>
            <person name="Hatfull G.F."/>
        </authorList>
    </citation>
    <scope>NUCLEOTIDE SEQUENCE [LARGE SCALE GENOMIC DNA]</scope>
    <source>
        <strain evidence="8 9">PUDD_83A45</strain>
    </source>
</reference>
<gene>
    <name evidence="5" type="primary">recX</name>
    <name evidence="8" type="ORF">AK829_02385</name>
</gene>
<evidence type="ECO:0000256" key="1">
    <source>
        <dbReference type="ARBA" id="ARBA00004496"/>
    </source>
</evidence>
<dbReference type="STRING" id="156976.AK829_02385"/>
<keyword evidence="4 5" id="KW-0963">Cytoplasm</keyword>
<dbReference type="GO" id="GO:0006282">
    <property type="term" value="P:regulation of DNA repair"/>
    <property type="evidence" value="ECO:0007669"/>
    <property type="project" value="UniProtKB-UniRule"/>
</dbReference>
<dbReference type="InterPro" id="IPR053926">
    <property type="entry name" value="RecX_HTH_1st"/>
</dbReference>
<sequence length="200" mass="22960">MRTMTHSQERDVASKVAKLQQALEHFEGGQLFDSCKEDALAPIRKRALGLLDQRQRSRHELRERLLKLEFAPELVDEVLDSLEQNLLLDDARFASEWVRQRAATRGKSSRALDLELREKGVAAHVRAEALEQISAEDEERQARALAQKKVREVKQPPADRAEYDKALRRVVGMLARRGYSSELTMRVARSELEARIESFD</sequence>
<dbReference type="InterPro" id="IPR036388">
    <property type="entry name" value="WH-like_DNA-bd_sf"/>
</dbReference>
<dbReference type="Proteomes" id="UP000060016">
    <property type="component" value="Chromosome"/>
</dbReference>
<evidence type="ECO:0000256" key="4">
    <source>
        <dbReference type="ARBA" id="ARBA00022490"/>
    </source>
</evidence>
<dbReference type="NCBIfam" id="NF001059">
    <property type="entry name" value="PRK00117.4-3"/>
    <property type="match status" value="1"/>
</dbReference>
<dbReference type="Pfam" id="PF02631">
    <property type="entry name" value="RecX_HTH2"/>
    <property type="match status" value="1"/>
</dbReference>
<accession>A0A0K1R9V5</accession>
<dbReference type="KEGG" id="crie:AK829_02385"/>
<dbReference type="Gene3D" id="1.10.10.10">
    <property type="entry name" value="Winged helix-like DNA-binding domain superfamily/Winged helix DNA-binding domain"/>
    <property type="match status" value="2"/>
</dbReference>
<name>A0A0K1R9V5_9CORY</name>
<dbReference type="GO" id="GO:0005737">
    <property type="term" value="C:cytoplasm"/>
    <property type="evidence" value="ECO:0007669"/>
    <property type="project" value="UniProtKB-SubCell"/>
</dbReference>
<evidence type="ECO:0000256" key="3">
    <source>
        <dbReference type="ARBA" id="ARBA00018111"/>
    </source>
</evidence>
<dbReference type="AlphaFoldDB" id="A0A0K1R9V5"/>
<comment type="similarity">
    <text evidence="2 5">Belongs to the RecX family.</text>
</comment>
<evidence type="ECO:0000259" key="6">
    <source>
        <dbReference type="Pfam" id="PF02631"/>
    </source>
</evidence>
<dbReference type="InterPro" id="IPR053924">
    <property type="entry name" value="RecX_HTH_2nd"/>
</dbReference>
<keyword evidence="9" id="KW-1185">Reference proteome</keyword>